<reference evidence="3 4" key="1">
    <citation type="submission" date="2017-11" db="EMBL/GenBank/DDBJ databases">
        <title>Understudied soil microbes with underappreciated capabilities: Untangling the Clostridium saccharolyticum group.</title>
        <authorList>
            <person name="Leschine S."/>
        </authorList>
    </citation>
    <scope>NUCLEOTIDE SEQUENCE [LARGE SCALE GENOMIC DNA]</scope>
    <source>
        <strain evidence="3 4">18A</strain>
    </source>
</reference>
<dbReference type="RefSeq" id="WP_100304278.1">
    <property type="nucleotide sequence ID" value="NZ_PGET01000001.1"/>
</dbReference>
<dbReference type="Pfam" id="PF01547">
    <property type="entry name" value="SBP_bac_1"/>
    <property type="match status" value="1"/>
</dbReference>
<gene>
    <name evidence="3" type="ORF">H171_1141</name>
</gene>
<feature type="region of interest" description="Disordered" evidence="1">
    <location>
        <begin position="30"/>
        <end position="53"/>
    </location>
</feature>
<organism evidence="3 4">
    <name type="scientific">[Clostridium] celerecrescens 18A</name>
    <dbReference type="NCBI Taxonomy" id="1286362"/>
    <lineage>
        <taxon>Bacteria</taxon>
        <taxon>Bacillati</taxon>
        <taxon>Bacillota</taxon>
        <taxon>Clostridia</taxon>
        <taxon>Lachnospirales</taxon>
        <taxon>Lachnospiraceae</taxon>
        <taxon>Lacrimispora</taxon>
    </lineage>
</organism>
<dbReference type="AlphaFoldDB" id="A0A2M8Z2K6"/>
<proteinExistence type="predicted"/>
<feature type="chain" id="PRO_5039639612" evidence="2">
    <location>
        <begin position="21"/>
        <end position="453"/>
    </location>
</feature>
<dbReference type="PANTHER" id="PTHR43649">
    <property type="entry name" value="ARABINOSE-BINDING PROTEIN-RELATED"/>
    <property type="match status" value="1"/>
</dbReference>
<dbReference type="OrthoDB" id="94797at2"/>
<dbReference type="EMBL" id="PGET01000001">
    <property type="protein sequence ID" value="PJJ27671.1"/>
    <property type="molecule type" value="Genomic_DNA"/>
</dbReference>
<dbReference type="InterPro" id="IPR050490">
    <property type="entry name" value="Bact_solute-bd_prot1"/>
</dbReference>
<sequence>MNKQILACVLAAAMAAGALAGCSGTSQSGAAAGGTTASKVSDGGAESQGGEAKTGENITLTLWHIENDAKRQEVVKRCIERFEASHPNVKVEQVPMENDPYKTKLTTAMAAGQEPDIFISWGGGWLQSFVEEGKVLDIDEDVRKISDIYHESALSLFELEGKYWAVPFRAGAAPVYYNTEIYKELGLKVPETVEELEANCEVIKEHGIIPFAEGNSSQWPGALTFIWLSLREGGSQTFLDAYNRTGNATFEDESFIKAGQRIQDWVKKGYYPEGLNGINYDTGGSRMLFYSGQAAHIVQTNSFVSNCKSEKPDFYENNLGLFNYPVIEGGKGKADEILGGGNGYSISASCKNPKEAMELVKVLTDQEYAQDMSDTAGILTGIKGVEIKDSKLQQMEELLVHASYMQNFYDQFLPTELGNLHKQTTYDLFGLTTTPEQAAADMEALAQKDLVKK</sequence>
<accession>A0A2M8Z2K6</accession>
<evidence type="ECO:0000313" key="4">
    <source>
        <dbReference type="Proteomes" id="UP000231092"/>
    </source>
</evidence>
<evidence type="ECO:0000256" key="1">
    <source>
        <dbReference type="SAM" id="MobiDB-lite"/>
    </source>
</evidence>
<keyword evidence="2" id="KW-0732">Signal</keyword>
<dbReference type="Gene3D" id="3.40.190.10">
    <property type="entry name" value="Periplasmic binding protein-like II"/>
    <property type="match status" value="2"/>
</dbReference>
<dbReference type="SUPFAM" id="SSF53850">
    <property type="entry name" value="Periplasmic binding protein-like II"/>
    <property type="match status" value="1"/>
</dbReference>
<evidence type="ECO:0000256" key="2">
    <source>
        <dbReference type="SAM" id="SignalP"/>
    </source>
</evidence>
<protein>
    <submittedName>
        <fullName evidence="3">Raffinose/stachyose/melibiose transport system substrate-binding protein</fullName>
    </submittedName>
</protein>
<dbReference type="PROSITE" id="PS51257">
    <property type="entry name" value="PROKAR_LIPOPROTEIN"/>
    <property type="match status" value="1"/>
</dbReference>
<dbReference type="InterPro" id="IPR006059">
    <property type="entry name" value="SBP"/>
</dbReference>
<comment type="caution">
    <text evidence="3">The sequence shown here is derived from an EMBL/GenBank/DDBJ whole genome shotgun (WGS) entry which is preliminary data.</text>
</comment>
<name>A0A2M8Z2K6_9FIRM</name>
<feature type="signal peptide" evidence="2">
    <location>
        <begin position="1"/>
        <end position="20"/>
    </location>
</feature>
<dbReference type="Proteomes" id="UP000231092">
    <property type="component" value="Unassembled WGS sequence"/>
</dbReference>
<evidence type="ECO:0000313" key="3">
    <source>
        <dbReference type="EMBL" id="PJJ27671.1"/>
    </source>
</evidence>